<dbReference type="Pfam" id="PF01937">
    <property type="entry name" value="ARMT1-like_dom"/>
    <property type="match status" value="1"/>
</dbReference>
<dbReference type="InterPro" id="IPR002791">
    <property type="entry name" value="ARMT1-like_metal-bd"/>
</dbReference>
<dbReference type="EMBL" id="FORX01000017">
    <property type="protein sequence ID" value="SFK21664.1"/>
    <property type="molecule type" value="Genomic_DNA"/>
</dbReference>
<gene>
    <name evidence="2" type="ORF">SAMN04488082_11730</name>
</gene>
<name>A0A1I3XQ47_9BACT</name>
<evidence type="ECO:0000313" key="3">
    <source>
        <dbReference type="Proteomes" id="UP000198635"/>
    </source>
</evidence>
<sequence>MSKLPDFTSVRELRYGLDPYLDAWLLHFMTENNIEPTVNPAENAQQEQLRFMVDVDDDQVFVPCSDEMFENLLHTRLSSALRQEYREKWRMLVHLARINIKDRYTRRKIFALSRHKVRQVLHAPFLIPSRFLKQLMTIFMAMSGVHDPQRKEKRQANKRALDFMNSPDMTRSLYACPESNLGCASIKHLRWELELLEMARLCRLSLRSQIWEQPDMVRDDAAFFDKICAPWPEFAEIMTKIMGPSSEQRKLKILYLPGSSGGIIFDLRLIRVLIRLGHKVILALKEGFCLDSTVIWDAEHDKALQEALGEALFVENSRMSKNELLRAQRENPLLVISDGTRERLNLWRTSVTFARSWKEADLIIAKDFPHHRRLIKNSHLFTRDILCLYRDRDGLDQVRFKEKSPRVTKITESQIVAQSDAIIAQMRTARGMGRQVMFYSAIIGSIPGQTKVALGVVNTFVSHLRSRHANLLIINPAEHFVEGMDGDDLMYMWERVQRSGFIDVWRFQTVADIETSFELMGEAVPAEWHGKDSTFSTGCTKEMNIALEMQQKHPEMQIIGPDPKRFFRRMEYGVGKYFDARITDKGRGL</sequence>
<dbReference type="STRING" id="52560.SAMN04488082_11730"/>
<dbReference type="AlphaFoldDB" id="A0A1I3XQ47"/>
<dbReference type="Gene3D" id="3.40.50.10880">
    <property type="entry name" value="Uncharacterised protein PF01937, DUF89, domain 3"/>
    <property type="match status" value="1"/>
</dbReference>
<reference evidence="3" key="1">
    <citation type="submission" date="2016-10" db="EMBL/GenBank/DDBJ databases">
        <authorList>
            <person name="Varghese N."/>
            <person name="Submissions S."/>
        </authorList>
    </citation>
    <scope>NUCLEOTIDE SEQUENCE [LARGE SCALE GENOMIC DNA]</scope>
    <source>
        <strain evidence="3">DSM 5918</strain>
    </source>
</reference>
<evidence type="ECO:0000313" key="2">
    <source>
        <dbReference type="EMBL" id="SFK21664.1"/>
    </source>
</evidence>
<protein>
    <submittedName>
        <fullName evidence="2">Uncharacterized conserved protein, contains ATP-grasp and redox domains</fullName>
    </submittedName>
</protein>
<dbReference type="OrthoDB" id="5409427at2"/>
<dbReference type="RefSeq" id="WP_092377303.1">
    <property type="nucleotide sequence ID" value="NZ_FORX01000017.1"/>
</dbReference>
<feature type="domain" description="Damage-control phosphatase ARMT1-like metal-binding" evidence="1">
    <location>
        <begin position="125"/>
        <end position="366"/>
    </location>
</feature>
<dbReference type="Proteomes" id="UP000198635">
    <property type="component" value="Unassembled WGS sequence"/>
</dbReference>
<dbReference type="InterPro" id="IPR036075">
    <property type="entry name" value="ARMT-1-like_metal-bd_sf"/>
</dbReference>
<organism evidence="2 3">
    <name type="scientific">Desulfomicrobium apsheronum</name>
    <dbReference type="NCBI Taxonomy" id="52560"/>
    <lineage>
        <taxon>Bacteria</taxon>
        <taxon>Pseudomonadati</taxon>
        <taxon>Thermodesulfobacteriota</taxon>
        <taxon>Desulfovibrionia</taxon>
        <taxon>Desulfovibrionales</taxon>
        <taxon>Desulfomicrobiaceae</taxon>
        <taxon>Desulfomicrobium</taxon>
    </lineage>
</organism>
<dbReference type="SUPFAM" id="SSF111321">
    <property type="entry name" value="AF1104-like"/>
    <property type="match status" value="1"/>
</dbReference>
<evidence type="ECO:0000259" key="1">
    <source>
        <dbReference type="Pfam" id="PF01937"/>
    </source>
</evidence>
<keyword evidence="3" id="KW-1185">Reference proteome</keyword>
<proteinExistence type="predicted"/>
<accession>A0A1I3XQ47</accession>